<reference evidence="3" key="1">
    <citation type="journal article" date="2011" name="Nature">
        <title>Genome sequence and analysis of the tuber crop potato.</title>
        <authorList>
            <consortium name="The Potato Genome Sequencing Consortium"/>
        </authorList>
    </citation>
    <scope>NUCLEOTIDE SEQUENCE [LARGE SCALE GENOMIC DNA]</scope>
    <source>
        <strain evidence="3">cv. DM1-3 516 R44</strain>
    </source>
</reference>
<dbReference type="InParanoid" id="M1A0R4"/>
<feature type="transmembrane region" description="Helical" evidence="1">
    <location>
        <begin position="12"/>
        <end position="33"/>
    </location>
</feature>
<dbReference type="AlphaFoldDB" id="M1A0R4"/>
<dbReference type="Proteomes" id="UP000011115">
    <property type="component" value="Unassembled WGS sequence"/>
</dbReference>
<name>M1A0R4_SOLTU</name>
<keyword evidence="1" id="KW-1133">Transmembrane helix</keyword>
<keyword evidence="1" id="KW-0472">Membrane</keyword>
<evidence type="ECO:0000256" key="1">
    <source>
        <dbReference type="SAM" id="Phobius"/>
    </source>
</evidence>
<evidence type="ECO:0000313" key="2">
    <source>
        <dbReference type="EnsemblPlants" id="PGSC0003DMT400012120"/>
    </source>
</evidence>
<dbReference type="EnsemblPlants" id="PGSC0003DMT400012120">
    <property type="protein sequence ID" value="PGSC0003DMT400012120"/>
    <property type="gene ID" value="PGSC0003DMG402004755"/>
</dbReference>
<dbReference type="Gramene" id="PGSC0003DMT400012120">
    <property type="protein sequence ID" value="PGSC0003DMT400012120"/>
    <property type="gene ID" value="PGSC0003DMG402004755"/>
</dbReference>
<organism evidence="2 3">
    <name type="scientific">Solanum tuberosum</name>
    <name type="common">Potato</name>
    <dbReference type="NCBI Taxonomy" id="4113"/>
    <lineage>
        <taxon>Eukaryota</taxon>
        <taxon>Viridiplantae</taxon>
        <taxon>Streptophyta</taxon>
        <taxon>Embryophyta</taxon>
        <taxon>Tracheophyta</taxon>
        <taxon>Spermatophyta</taxon>
        <taxon>Magnoliopsida</taxon>
        <taxon>eudicotyledons</taxon>
        <taxon>Gunneridae</taxon>
        <taxon>Pentapetalae</taxon>
        <taxon>asterids</taxon>
        <taxon>lamiids</taxon>
        <taxon>Solanales</taxon>
        <taxon>Solanaceae</taxon>
        <taxon>Solanoideae</taxon>
        <taxon>Solaneae</taxon>
        <taxon>Solanum</taxon>
    </lineage>
</organism>
<keyword evidence="1" id="KW-0812">Transmembrane</keyword>
<dbReference type="PaxDb" id="4113-PGSC0003DMT400012120"/>
<evidence type="ECO:0000313" key="3">
    <source>
        <dbReference type="Proteomes" id="UP000011115"/>
    </source>
</evidence>
<protein>
    <submittedName>
        <fullName evidence="2">Uncharacterized protein</fullName>
    </submittedName>
</protein>
<keyword evidence="3" id="KW-1185">Reference proteome</keyword>
<sequence>MACTQGKKQGILLLRNIFGIGFPGVLVFDLFFFRKYKPRLSKNSIIHCQVNQALRTEQFPRAYDLLSVQDMDSPMRLPN</sequence>
<reference evidence="2" key="2">
    <citation type="submission" date="2015-06" db="UniProtKB">
        <authorList>
            <consortium name="EnsemblPlants"/>
        </authorList>
    </citation>
    <scope>IDENTIFICATION</scope>
    <source>
        <strain evidence="2">DM1-3 516 R44</strain>
    </source>
</reference>
<accession>M1A0R4</accession>
<proteinExistence type="predicted"/>
<dbReference type="HOGENOM" id="CLU_2610729_0_0_1"/>